<dbReference type="InterPro" id="IPR001250">
    <property type="entry name" value="Man6P_Isoase-1"/>
</dbReference>
<evidence type="ECO:0000256" key="1">
    <source>
        <dbReference type="ARBA" id="ARBA00000757"/>
    </source>
</evidence>
<reference evidence="12" key="1">
    <citation type="submission" date="2020-10" db="EMBL/GenBank/DDBJ databases">
        <authorList>
            <person name="Gilroy R."/>
        </authorList>
    </citation>
    <scope>NUCLEOTIDE SEQUENCE</scope>
    <source>
        <strain evidence="12">C6-149</strain>
    </source>
</reference>
<dbReference type="InterPro" id="IPR051804">
    <property type="entry name" value="Carb_Metab_Reg_Kinase/Isom"/>
</dbReference>
<dbReference type="GO" id="GO:0004476">
    <property type="term" value="F:mannose-6-phosphate isomerase activity"/>
    <property type="evidence" value="ECO:0007669"/>
    <property type="project" value="UniProtKB-UniRule"/>
</dbReference>
<evidence type="ECO:0000256" key="6">
    <source>
        <dbReference type="ARBA" id="ARBA00023235"/>
    </source>
</evidence>
<sequence length="322" mass="36996">MQEPYFLLPTFQEKIWGGNRLKTEFNYDIPSDHTGECWAISAHPHGLSTIMNGQYRGWTLDKLYKQHRELFGNATTDKFPLLVKILDANDDLSVQVHPDNEYAQKYEKELGKTECWYVLKADPGAEMIYGHNAKNKNELQQLVLTKQWYRLLRHVPVQAGDFLYVPSGTIHAIGKGIMVIEIQQSSDSTYRLYDFDRIDPNTGQLRELHLKHALTVTNVPHVDHKLTMIEKQVGNAIVTTLLEGPYFKVDHCQINDYGTSVFNQDEMTYTLVSVIDGKGKLAVNKQDFLLHKGQHFILPSNVRQWKIEGNLECIVTQPNNKL</sequence>
<evidence type="ECO:0000256" key="7">
    <source>
        <dbReference type="PIRNR" id="PIRNR036894"/>
    </source>
</evidence>
<dbReference type="InterPro" id="IPR014628">
    <property type="entry name" value="Man6P_isomerase_Firm_short"/>
</dbReference>
<keyword evidence="5 7" id="KW-0862">Zinc</keyword>
<feature type="domain" description="Mannose-6-phosphate isomerase cupin" evidence="11">
    <location>
        <begin position="239"/>
        <end position="317"/>
    </location>
</feature>
<evidence type="ECO:0000313" key="12">
    <source>
        <dbReference type="EMBL" id="MBO8441081.1"/>
    </source>
</evidence>
<dbReference type="CDD" id="cd07010">
    <property type="entry name" value="cupin_PMI_type_I_N_bac"/>
    <property type="match status" value="1"/>
</dbReference>
<protein>
    <recommendedName>
        <fullName evidence="3 7">Mannose-6-phosphate isomerase</fullName>
        <ecNumber evidence="3 7">5.3.1.8</ecNumber>
    </recommendedName>
</protein>
<dbReference type="InterPro" id="IPR046457">
    <property type="entry name" value="PMI_typeI_cat"/>
</dbReference>
<proteinExistence type="inferred from homology"/>
<evidence type="ECO:0000256" key="5">
    <source>
        <dbReference type="ARBA" id="ARBA00022833"/>
    </source>
</evidence>
<comment type="caution">
    <text evidence="12">The sequence shown here is derived from an EMBL/GenBank/DDBJ whole genome shotgun (WGS) entry which is preliminary data.</text>
</comment>
<dbReference type="EC" id="5.3.1.8" evidence="3 7"/>
<organism evidence="12 13">
    <name type="scientific">Candidatus Gallilactobacillus intestinavium</name>
    <dbReference type="NCBI Taxonomy" id="2840838"/>
    <lineage>
        <taxon>Bacteria</taxon>
        <taxon>Bacillati</taxon>
        <taxon>Bacillota</taxon>
        <taxon>Bacilli</taxon>
        <taxon>Lactobacillales</taxon>
        <taxon>Lactobacillaceae</taxon>
        <taxon>Lactobacillaceae incertae sedis</taxon>
        <taxon>Candidatus Gallilactobacillus</taxon>
    </lineage>
</organism>
<evidence type="ECO:0000256" key="9">
    <source>
        <dbReference type="PIRSR" id="PIRSR036894-2"/>
    </source>
</evidence>
<dbReference type="InterPro" id="IPR011051">
    <property type="entry name" value="RmlC_Cupin_sf"/>
</dbReference>
<comment type="cofactor">
    <cofactor evidence="8">
        <name>Zn(2+)</name>
        <dbReference type="ChEBI" id="CHEBI:29105"/>
    </cofactor>
    <text evidence="8">Binds 1 zinc ion per subunit.</text>
</comment>
<name>A0A9D9E4M8_9LACO</name>
<feature type="binding site" evidence="8">
    <location>
        <position position="97"/>
    </location>
    <ligand>
        <name>Zn(2+)</name>
        <dbReference type="ChEBI" id="CHEBI:29105"/>
    </ligand>
</feature>
<dbReference type="PANTHER" id="PTHR42742:SF3">
    <property type="entry name" value="FRUCTOKINASE"/>
    <property type="match status" value="1"/>
</dbReference>
<dbReference type="PANTHER" id="PTHR42742">
    <property type="entry name" value="TRANSCRIPTIONAL REPRESSOR MPRA"/>
    <property type="match status" value="1"/>
</dbReference>
<dbReference type="Pfam" id="PF21621">
    <property type="entry name" value="MPI_cupin_dom"/>
    <property type="match status" value="1"/>
</dbReference>
<comment type="similarity">
    <text evidence="2 7">Belongs to the mannose-6-phosphate isomerase type 1 family.</text>
</comment>
<gene>
    <name evidence="12" type="primary">manA</name>
    <name evidence="12" type="ORF">IAA89_01325</name>
</gene>
<dbReference type="SUPFAM" id="SSF51182">
    <property type="entry name" value="RmlC-like cupins"/>
    <property type="match status" value="1"/>
</dbReference>
<dbReference type="NCBIfam" id="TIGR00218">
    <property type="entry name" value="manA"/>
    <property type="match status" value="1"/>
</dbReference>
<comment type="catalytic activity">
    <reaction evidence="1 7">
        <text>D-mannose 6-phosphate = D-fructose 6-phosphate</text>
        <dbReference type="Rhea" id="RHEA:12356"/>
        <dbReference type="ChEBI" id="CHEBI:58735"/>
        <dbReference type="ChEBI" id="CHEBI:61527"/>
        <dbReference type="EC" id="5.3.1.8"/>
    </reaction>
</comment>
<dbReference type="InterPro" id="IPR049071">
    <property type="entry name" value="MPI_cupin_dom"/>
</dbReference>
<keyword evidence="6 7" id="KW-0413">Isomerase</keyword>
<keyword evidence="4 7" id="KW-0479">Metal-binding</keyword>
<evidence type="ECO:0000256" key="8">
    <source>
        <dbReference type="PIRSR" id="PIRSR036894-1"/>
    </source>
</evidence>
<feature type="binding site" evidence="8">
    <location>
        <position position="171"/>
    </location>
    <ligand>
        <name>Zn(2+)</name>
        <dbReference type="ChEBI" id="CHEBI:29105"/>
    </ligand>
</feature>
<evidence type="ECO:0000259" key="11">
    <source>
        <dbReference type="Pfam" id="PF21621"/>
    </source>
</evidence>
<evidence type="ECO:0000256" key="3">
    <source>
        <dbReference type="ARBA" id="ARBA00011956"/>
    </source>
</evidence>
<reference evidence="12" key="2">
    <citation type="journal article" date="2021" name="PeerJ">
        <title>Extensive microbial diversity within the chicken gut microbiome revealed by metagenomics and culture.</title>
        <authorList>
            <person name="Gilroy R."/>
            <person name="Ravi A."/>
            <person name="Getino M."/>
            <person name="Pursley I."/>
            <person name="Horton D.L."/>
            <person name="Alikhan N.F."/>
            <person name="Baker D."/>
            <person name="Gharbi K."/>
            <person name="Hall N."/>
            <person name="Watson M."/>
            <person name="Adriaenssens E.M."/>
            <person name="Foster-Nyarko E."/>
            <person name="Jarju S."/>
            <person name="Secka A."/>
            <person name="Antonio M."/>
            <person name="Oren A."/>
            <person name="Chaudhuri R.R."/>
            <person name="La Ragione R."/>
            <person name="Hildebrand F."/>
            <person name="Pallen M.J."/>
        </authorList>
    </citation>
    <scope>NUCLEOTIDE SEQUENCE</scope>
    <source>
        <strain evidence="12">C6-149</strain>
    </source>
</reference>
<dbReference type="Pfam" id="PF20511">
    <property type="entry name" value="PMI_typeI_cat"/>
    <property type="match status" value="1"/>
</dbReference>
<dbReference type="PIRSF" id="PIRSF036894">
    <property type="entry name" value="PMI_Firm_short"/>
    <property type="match status" value="1"/>
</dbReference>
<evidence type="ECO:0000259" key="10">
    <source>
        <dbReference type="Pfam" id="PF20511"/>
    </source>
</evidence>
<evidence type="ECO:0000313" key="13">
    <source>
        <dbReference type="Proteomes" id="UP000823614"/>
    </source>
</evidence>
<dbReference type="Proteomes" id="UP000823614">
    <property type="component" value="Unassembled WGS sequence"/>
</dbReference>
<feature type="active site" evidence="9">
    <location>
        <position position="191"/>
    </location>
</feature>
<feature type="binding site" evidence="8">
    <location>
        <position position="114"/>
    </location>
    <ligand>
        <name>Zn(2+)</name>
        <dbReference type="ChEBI" id="CHEBI:29105"/>
    </ligand>
</feature>
<evidence type="ECO:0000256" key="4">
    <source>
        <dbReference type="ARBA" id="ARBA00022723"/>
    </source>
</evidence>
<dbReference type="GO" id="GO:0008270">
    <property type="term" value="F:zinc ion binding"/>
    <property type="evidence" value="ECO:0007669"/>
    <property type="project" value="UniProtKB-UniRule"/>
</dbReference>
<dbReference type="Gene3D" id="2.60.120.10">
    <property type="entry name" value="Jelly Rolls"/>
    <property type="match status" value="2"/>
</dbReference>
<dbReference type="GO" id="GO:0005975">
    <property type="term" value="P:carbohydrate metabolic process"/>
    <property type="evidence" value="ECO:0007669"/>
    <property type="project" value="UniProtKB-UniRule"/>
</dbReference>
<dbReference type="EMBL" id="JADIMP010000024">
    <property type="protein sequence ID" value="MBO8441081.1"/>
    <property type="molecule type" value="Genomic_DNA"/>
</dbReference>
<dbReference type="AlphaFoldDB" id="A0A9D9E4M8"/>
<feature type="domain" description="Phosphomannose isomerase type I catalytic" evidence="10">
    <location>
        <begin position="7"/>
        <end position="106"/>
    </location>
</feature>
<evidence type="ECO:0000256" key="2">
    <source>
        <dbReference type="ARBA" id="ARBA00010772"/>
    </source>
</evidence>
<dbReference type="InterPro" id="IPR014710">
    <property type="entry name" value="RmlC-like_jellyroll"/>
</dbReference>
<accession>A0A9D9E4M8</accession>